<evidence type="ECO:0000313" key="2">
    <source>
        <dbReference type="Proteomes" id="UP000265798"/>
    </source>
</evidence>
<organism evidence="1 2">
    <name type="scientific">Leptospira stimsonii</name>
    <dbReference type="NCBI Taxonomy" id="2202203"/>
    <lineage>
        <taxon>Bacteria</taxon>
        <taxon>Pseudomonadati</taxon>
        <taxon>Spirochaetota</taxon>
        <taxon>Spirochaetia</taxon>
        <taxon>Leptospirales</taxon>
        <taxon>Leptospiraceae</taxon>
        <taxon>Leptospira</taxon>
    </lineage>
</organism>
<dbReference type="EMBL" id="QHCT01000017">
    <property type="protein sequence ID" value="RHX83657.1"/>
    <property type="molecule type" value="Genomic_DNA"/>
</dbReference>
<protein>
    <submittedName>
        <fullName evidence="1">Uncharacterized protein</fullName>
    </submittedName>
</protein>
<gene>
    <name evidence="1" type="ORF">DLM75_23660</name>
</gene>
<name>A0A396YQ65_9LEPT</name>
<sequence length="100" mass="11917">MEIKLFYHNTLLRKFDAMNLEFRSFFPVPKYSKEKKKQNAFIIKRSLDSYVCAIVSNTESLYDIEEESQRKDEEIINDYLDSLELNFNIYSLDISLEEGT</sequence>
<proteinExistence type="predicted"/>
<comment type="caution">
    <text evidence="1">The sequence shown here is derived from an EMBL/GenBank/DDBJ whole genome shotgun (WGS) entry which is preliminary data.</text>
</comment>
<evidence type="ECO:0000313" key="1">
    <source>
        <dbReference type="EMBL" id="RHX83657.1"/>
    </source>
</evidence>
<dbReference type="Proteomes" id="UP000265798">
    <property type="component" value="Unassembled WGS sequence"/>
</dbReference>
<accession>A0A396YQ65</accession>
<dbReference type="AlphaFoldDB" id="A0A396YQ65"/>
<reference evidence="2" key="1">
    <citation type="submission" date="2018-05" db="EMBL/GenBank/DDBJ databases">
        <title>Leptospira yasudae sp. nov. and Leptospira stimsonii sp. nov., two pathogenic species of the genus Leptospira isolated from environmental sources.</title>
        <authorList>
            <person name="Casanovas-Massana A."/>
            <person name="Hamond C."/>
            <person name="Santos L.A."/>
            <person name="Hacker K.P."/>
            <person name="Balassiano I."/>
            <person name="Medeiros M.A."/>
            <person name="Reis M.G."/>
            <person name="Ko A.I."/>
            <person name="Wunder E.A."/>
        </authorList>
    </citation>
    <scope>NUCLEOTIDE SEQUENCE [LARGE SCALE GENOMIC DNA]</scope>
    <source>
        <strain evidence="2">Yale</strain>
    </source>
</reference>